<feature type="domain" description="TIR" evidence="14">
    <location>
        <begin position="781"/>
        <end position="922"/>
    </location>
</feature>
<comment type="similarity">
    <text evidence="2">Belongs to the Toll-like receptor family.</text>
</comment>
<dbReference type="AlphaFoldDB" id="A0ABD0K9I1"/>
<evidence type="ECO:0000313" key="16">
    <source>
        <dbReference type="Proteomes" id="UP001519460"/>
    </source>
</evidence>
<sequence>MIILMCTIILTPRVVLSYAQTFPDGTASSESTASTDGTASTDSTAFQDGTTSTDGSGSPDGRFSPKSAASPDGKPCGPCLCHNRHVNCSHRNLQSVPQDALPRHATSLDLSNNRLAKLPNRMFVRFTDLSCLDLSNNKLQNLNVDLLAGLENLQLLDLSQNDLPLNNEAYPPGVFRHVSSSLTQLRLEGNCREEEGNCRAKEDDVELMYPDRALSDLIVLQSLYIDGLTNASFGPGFQNMTSLRNLSLSGLERGFCFMNVLRNDTFANVPTGLILLNVSDCNISRIEANAFRPLRGLDELDLSYNVNLGLNALGDAIYGLQGSSLRELHINFIVNPYAVCVFVSRQHTRYLKNTSLEVIHAQHNRLEVFREGALLNMPPTLTYVDLVGNRLGFGRYFKDFAHLLNLTRIRNDGLRWAPAPPDHYPEKALEQCEAFPDPTCHEGMAPDEAVVAWSPELKNVGLRAAVLPRLVGEDKSPFRLPPRLEVYESRWNKLYYRLLEVHFHPKNSLRVLDLSHNLLTTWYGPITGLHHLKSLSLCNNVAHNVSTSFFNTLTSLTSFNGSRNFLRRIIGNDKECKLFEPLVNLKVLDLSNNLLESIPKNYFRTLTNLETLVLSTNQLACFDVNITHMKKFRHLDLSYNNIRYLPQSVMDHLDSIAADPNVTVRVNLTFNPLACTCKHIDFLTWIEQSKVHFIHGDYYTCIMSDGNTEYKTNIFDVIKEIQETCLDKFGMLIGVLSCFFCLLVAIASALIYRYRWKLRYLYHASRLAYRRLHSQEEAHNYEFDAFVSYASEDHHFVHYELIERLEKEKGLKLNIHNRDWMPGRPIPSNIVAAVQSSRRTLVVLTRHLLESDWCEYEMQMATMEAVYTGRDVLLFLLYEDVPSHELPRQVLYDIGASTYITFPHNTEQELVEDFWTRLAQAIRH</sequence>
<evidence type="ECO:0000256" key="2">
    <source>
        <dbReference type="ARBA" id="ARBA00009634"/>
    </source>
</evidence>
<dbReference type="SUPFAM" id="SSF52200">
    <property type="entry name" value="Toll/Interleukin receptor TIR domain"/>
    <property type="match status" value="1"/>
</dbReference>
<accession>A0ABD0K9I1</accession>
<evidence type="ECO:0000256" key="3">
    <source>
        <dbReference type="ARBA" id="ARBA00022614"/>
    </source>
</evidence>
<comment type="caution">
    <text evidence="15">The sequence shown here is derived from an EMBL/GenBank/DDBJ whole genome shotgun (WGS) entry which is preliminary data.</text>
</comment>
<dbReference type="Gene3D" id="3.80.10.10">
    <property type="entry name" value="Ribonuclease Inhibitor"/>
    <property type="match status" value="3"/>
</dbReference>
<dbReference type="SMART" id="SM00369">
    <property type="entry name" value="LRR_TYP"/>
    <property type="match status" value="8"/>
</dbReference>
<evidence type="ECO:0000256" key="12">
    <source>
        <dbReference type="SAM" id="Phobius"/>
    </source>
</evidence>
<gene>
    <name evidence="15" type="ORF">BaRGS_00024980</name>
</gene>
<feature type="transmembrane region" description="Helical" evidence="12">
    <location>
        <begin position="729"/>
        <end position="752"/>
    </location>
</feature>
<organism evidence="15 16">
    <name type="scientific">Batillaria attramentaria</name>
    <dbReference type="NCBI Taxonomy" id="370345"/>
    <lineage>
        <taxon>Eukaryota</taxon>
        <taxon>Metazoa</taxon>
        <taxon>Spiralia</taxon>
        <taxon>Lophotrochozoa</taxon>
        <taxon>Mollusca</taxon>
        <taxon>Gastropoda</taxon>
        <taxon>Caenogastropoda</taxon>
        <taxon>Sorbeoconcha</taxon>
        <taxon>Cerithioidea</taxon>
        <taxon>Batillariidae</taxon>
        <taxon>Batillaria</taxon>
    </lineage>
</organism>
<dbReference type="PROSITE" id="PS50104">
    <property type="entry name" value="TIR"/>
    <property type="match status" value="1"/>
</dbReference>
<dbReference type="Proteomes" id="UP001519460">
    <property type="component" value="Unassembled WGS sequence"/>
</dbReference>
<dbReference type="PROSITE" id="PS51450">
    <property type="entry name" value="LRR"/>
    <property type="match status" value="1"/>
</dbReference>
<dbReference type="InterPro" id="IPR032675">
    <property type="entry name" value="LRR_dom_sf"/>
</dbReference>
<dbReference type="Pfam" id="PF13676">
    <property type="entry name" value="TIR_2"/>
    <property type="match status" value="1"/>
</dbReference>
<dbReference type="SUPFAM" id="SSF52058">
    <property type="entry name" value="L domain-like"/>
    <property type="match status" value="2"/>
</dbReference>
<dbReference type="Pfam" id="PF13855">
    <property type="entry name" value="LRR_8"/>
    <property type="match status" value="2"/>
</dbReference>
<dbReference type="Gene3D" id="3.40.50.10140">
    <property type="entry name" value="Toll/interleukin-1 receptor homology (TIR) domain"/>
    <property type="match status" value="1"/>
</dbReference>
<dbReference type="InterPro" id="IPR003591">
    <property type="entry name" value="Leu-rich_rpt_typical-subtyp"/>
</dbReference>
<proteinExistence type="inferred from homology"/>
<feature type="chain" id="PRO_5044830109" description="TIR domain-containing protein" evidence="13">
    <location>
        <begin position="18"/>
        <end position="924"/>
    </location>
</feature>
<keyword evidence="9" id="KW-0675">Receptor</keyword>
<evidence type="ECO:0000259" key="14">
    <source>
        <dbReference type="PROSITE" id="PS50104"/>
    </source>
</evidence>
<keyword evidence="16" id="KW-1185">Reference proteome</keyword>
<evidence type="ECO:0000256" key="4">
    <source>
        <dbReference type="ARBA" id="ARBA00022692"/>
    </source>
</evidence>
<evidence type="ECO:0000256" key="9">
    <source>
        <dbReference type="ARBA" id="ARBA00023170"/>
    </source>
</evidence>
<evidence type="ECO:0000256" key="5">
    <source>
        <dbReference type="ARBA" id="ARBA00022729"/>
    </source>
</evidence>
<feature type="compositionally biased region" description="Low complexity" evidence="11">
    <location>
        <begin position="24"/>
        <end position="45"/>
    </location>
</feature>
<keyword evidence="5 13" id="KW-0732">Signal</keyword>
<dbReference type="InterPro" id="IPR035897">
    <property type="entry name" value="Toll_tir_struct_dom_sf"/>
</dbReference>
<evidence type="ECO:0000256" key="1">
    <source>
        <dbReference type="ARBA" id="ARBA00004167"/>
    </source>
</evidence>
<feature type="region of interest" description="Disordered" evidence="11">
    <location>
        <begin position="24"/>
        <end position="71"/>
    </location>
</feature>
<evidence type="ECO:0000256" key="6">
    <source>
        <dbReference type="ARBA" id="ARBA00022737"/>
    </source>
</evidence>
<dbReference type="SMART" id="SM00255">
    <property type="entry name" value="TIR"/>
    <property type="match status" value="1"/>
</dbReference>
<protein>
    <recommendedName>
        <fullName evidence="14">TIR domain-containing protein</fullName>
    </recommendedName>
</protein>
<dbReference type="InterPro" id="IPR000157">
    <property type="entry name" value="TIR_dom"/>
</dbReference>
<evidence type="ECO:0000256" key="11">
    <source>
        <dbReference type="SAM" id="MobiDB-lite"/>
    </source>
</evidence>
<feature type="signal peptide" evidence="13">
    <location>
        <begin position="1"/>
        <end position="17"/>
    </location>
</feature>
<dbReference type="PANTHER" id="PTHR24365">
    <property type="entry name" value="TOLL-LIKE RECEPTOR"/>
    <property type="match status" value="1"/>
</dbReference>
<evidence type="ECO:0000256" key="7">
    <source>
        <dbReference type="ARBA" id="ARBA00022989"/>
    </source>
</evidence>
<reference evidence="15 16" key="1">
    <citation type="journal article" date="2023" name="Sci. Data">
        <title>Genome assembly of the Korean intertidal mud-creeper Batillaria attramentaria.</title>
        <authorList>
            <person name="Patra A.K."/>
            <person name="Ho P.T."/>
            <person name="Jun S."/>
            <person name="Lee S.J."/>
            <person name="Kim Y."/>
            <person name="Won Y.J."/>
        </authorList>
    </citation>
    <scope>NUCLEOTIDE SEQUENCE [LARGE SCALE GENOMIC DNA]</scope>
    <source>
        <strain evidence="15">Wonlab-2016</strain>
    </source>
</reference>
<dbReference type="PANTHER" id="PTHR24365:SF541">
    <property type="entry name" value="PROTEIN TOLL-RELATED"/>
    <property type="match status" value="1"/>
</dbReference>
<evidence type="ECO:0000256" key="8">
    <source>
        <dbReference type="ARBA" id="ARBA00023136"/>
    </source>
</evidence>
<evidence type="ECO:0000256" key="13">
    <source>
        <dbReference type="SAM" id="SignalP"/>
    </source>
</evidence>
<name>A0ABD0K9I1_9CAEN</name>
<keyword evidence="4 12" id="KW-0812">Transmembrane</keyword>
<keyword evidence="8 12" id="KW-0472">Membrane</keyword>
<keyword evidence="3" id="KW-0433">Leucine-rich repeat</keyword>
<dbReference type="PRINTS" id="PR00019">
    <property type="entry name" value="LEURICHRPT"/>
</dbReference>
<dbReference type="EMBL" id="JACVVK020000221">
    <property type="protein sequence ID" value="KAK7483764.1"/>
    <property type="molecule type" value="Genomic_DNA"/>
</dbReference>
<evidence type="ECO:0000313" key="15">
    <source>
        <dbReference type="EMBL" id="KAK7483764.1"/>
    </source>
</evidence>
<evidence type="ECO:0000256" key="10">
    <source>
        <dbReference type="ARBA" id="ARBA00023180"/>
    </source>
</evidence>
<dbReference type="InterPro" id="IPR001611">
    <property type="entry name" value="Leu-rich_rpt"/>
</dbReference>
<keyword evidence="10" id="KW-0325">Glycoprotein</keyword>
<keyword evidence="7 12" id="KW-1133">Transmembrane helix</keyword>
<feature type="compositionally biased region" description="Polar residues" evidence="11">
    <location>
        <begin position="46"/>
        <end position="56"/>
    </location>
</feature>
<keyword evidence="6" id="KW-0677">Repeat</keyword>
<comment type="subcellular location">
    <subcellularLocation>
        <location evidence="1">Membrane</location>
        <topology evidence="1">Single-pass membrane protein</topology>
    </subcellularLocation>
</comment>
<dbReference type="GO" id="GO:0016020">
    <property type="term" value="C:membrane"/>
    <property type="evidence" value="ECO:0007669"/>
    <property type="project" value="UniProtKB-SubCell"/>
</dbReference>